<proteinExistence type="predicted"/>
<gene>
    <name evidence="1" type="ORF">FD31_GL001002</name>
</gene>
<comment type="caution">
    <text evidence="1">The sequence shown here is derived from an EMBL/GenBank/DDBJ whole genome shotgun (WGS) entry which is preliminary data.</text>
</comment>
<organism evidence="1 2">
    <name type="scientific">Companilactobacillus nantensis DSM 16982</name>
    <dbReference type="NCBI Taxonomy" id="1423774"/>
    <lineage>
        <taxon>Bacteria</taxon>
        <taxon>Bacillati</taxon>
        <taxon>Bacillota</taxon>
        <taxon>Bacilli</taxon>
        <taxon>Lactobacillales</taxon>
        <taxon>Lactobacillaceae</taxon>
        <taxon>Companilactobacillus</taxon>
    </lineage>
</organism>
<sequence length="73" mass="8377">MPNGDIIMIKIQNYYLSDDSTDVYSSIVWISTKEICSIESSSEYENLMIIIMTSGVEYFVERITAEKLLEALQ</sequence>
<protein>
    <submittedName>
        <fullName evidence="1">Uncharacterized protein</fullName>
    </submittedName>
</protein>
<dbReference type="Proteomes" id="UP000051302">
    <property type="component" value="Unassembled WGS sequence"/>
</dbReference>
<reference evidence="1 2" key="1">
    <citation type="journal article" date="2015" name="Genome Announc.">
        <title>Expanding the biotechnology potential of lactobacilli through comparative genomics of 213 strains and associated genera.</title>
        <authorList>
            <person name="Sun Z."/>
            <person name="Harris H.M."/>
            <person name="McCann A."/>
            <person name="Guo C."/>
            <person name="Argimon S."/>
            <person name="Zhang W."/>
            <person name="Yang X."/>
            <person name="Jeffery I.B."/>
            <person name="Cooney J.C."/>
            <person name="Kagawa T.F."/>
            <person name="Liu W."/>
            <person name="Song Y."/>
            <person name="Salvetti E."/>
            <person name="Wrobel A."/>
            <person name="Rasinkangas P."/>
            <person name="Parkhill J."/>
            <person name="Rea M.C."/>
            <person name="O'Sullivan O."/>
            <person name="Ritari J."/>
            <person name="Douillard F.P."/>
            <person name="Paul Ross R."/>
            <person name="Yang R."/>
            <person name="Briner A.E."/>
            <person name="Felis G.E."/>
            <person name="de Vos W.M."/>
            <person name="Barrangou R."/>
            <person name="Klaenhammer T.R."/>
            <person name="Caufield P.W."/>
            <person name="Cui Y."/>
            <person name="Zhang H."/>
            <person name="O'Toole P.W."/>
        </authorList>
    </citation>
    <scope>NUCLEOTIDE SEQUENCE [LARGE SCALE GENOMIC DNA]</scope>
    <source>
        <strain evidence="1 2">DSM 16982</strain>
    </source>
</reference>
<accession>A0A0R1WKX9</accession>
<dbReference type="RefSeq" id="WP_157049138.1">
    <property type="nucleotide sequence ID" value="NZ_AZFV01000002.1"/>
</dbReference>
<dbReference type="STRING" id="1423774.FD31_GL001002"/>
<evidence type="ECO:0000313" key="2">
    <source>
        <dbReference type="Proteomes" id="UP000051302"/>
    </source>
</evidence>
<evidence type="ECO:0000313" key="1">
    <source>
        <dbReference type="EMBL" id="KRM18455.1"/>
    </source>
</evidence>
<name>A0A0R1WKX9_9LACO</name>
<dbReference type="EMBL" id="AZFV01000002">
    <property type="protein sequence ID" value="KRM18455.1"/>
    <property type="molecule type" value="Genomic_DNA"/>
</dbReference>
<dbReference type="PATRIC" id="fig|1423774.3.peg.1045"/>
<dbReference type="AlphaFoldDB" id="A0A0R1WKX9"/>
<keyword evidence="2" id="KW-1185">Reference proteome</keyword>